<keyword evidence="4" id="KW-1185">Reference proteome</keyword>
<dbReference type="Gene3D" id="3.20.20.150">
    <property type="entry name" value="Divalent-metal-dependent TIM barrel enzymes"/>
    <property type="match status" value="1"/>
</dbReference>
<dbReference type="EC" id="4.2.1.44" evidence="3"/>
<evidence type="ECO:0000313" key="3">
    <source>
        <dbReference type="EMBL" id="ADU46750.1"/>
    </source>
</evidence>
<dbReference type="Pfam" id="PF01261">
    <property type="entry name" value="AP_endonuc_2"/>
    <property type="match status" value="1"/>
</dbReference>
<dbReference type="SUPFAM" id="SSF51658">
    <property type="entry name" value="Xylose isomerase-like"/>
    <property type="match status" value="1"/>
</dbReference>
<dbReference type="STRING" id="710696.Intca_0192"/>
<gene>
    <name evidence="3" type="ordered locus">Intca_0192</name>
</gene>
<reference evidence="3 4" key="1">
    <citation type="journal article" date="2010" name="Stand. Genomic Sci.">
        <title>Complete genome sequence of Intrasporangium calvum type strain (7 KIP).</title>
        <authorList>
            <person name="Del Rio T.G."/>
            <person name="Chertkov O."/>
            <person name="Yasawong M."/>
            <person name="Lucas S."/>
            <person name="Deshpande S."/>
            <person name="Cheng J.F."/>
            <person name="Detter C."/>
            <person name="Tapia R."/>
            <person name="Han C."/>
            <person name="Goodwin L."/>
            <person name="Pitluck S."/>
            <person name="Liolios K."/>
            <person name="Ivanova N."/>
            <person name="Mavromatis K."/>
            <person name="Pati A."/>
            <person name="Chen A."/>
            <person name="Palaniappan K."/>
            <person name="Land M."/>
            <person name="Hauser L."/>
            <person name="Chang Y.J."/>
            <person name="Jeffries C.D."/>
            <person name="Rohde M."/>
            <person name="Pukall R."/>
            <person name="Sikorski J."/>
            <person name="Goker M."/>
            <person name="Woyke T."/>
            <person name="Bristow J."/>
            <person name="Eisen J.A."/>
            <person name="Markowitz V."/>
            <person name="Hugenholtz P."/>
            <person name="Kyrpides N.C."/>
            <person name="Klenk H.P."/>
            <person name="Lapidus A."/>
        </authorList>
    </citation>
    <scope>NUCLEOTIDE SEQUENCE [LARGE SCALE GENOMIC DNA]</scope>
    <source>
        <strain evidence="4">ATCC 23552 / DSM 43043 / JCM 3097 / NBRC 12989 / 7 KIP</strain>
    </source>
</reference>
<sequence length="317" mass="33070">MTGQQQDEPSRVVHPHHLGARPLAERIASAPISWGVSEVPGWGWQFDPHTVLAQMAEIGLAATELGPDGFLPDAPADRARLLGAAGLEAAGQLVSVVLHDATVDPLAALEPTMDALVATEATTLVVVAATGVAEDATRPDLDEAAWATLLRNLDRLEDAARSRGLVAAVHASADTVVQSLVELQRVIDGSRIGVCLDTGHLALVGDDPLSLALARPGRIVHVHLKDVRAAVAERVRSGELSLVEAVRAGLHPPLGQGDLDIAAIVSALEDAGYDGWYVLEQDVVLDEDPGAPGPARQVEQSLDHLLGLAAQWSGVGA</sequence>
<keyword evidence="3" id="KW-0456">Lyase</keyword>
<organism evidence="3 4">
    <name type="scientific">Intrasporangium calvum (strain ATCC 23552 / DSM 43043 / JCM 3097 / NBRC 12989 / NCIMB 10167 / NRRL B-3866 / 7 KIP)</name>
    <dbReference type="NCBI Taxonomy" id="710696"/>
    <lineage>
        <taxon>Bacteria</taxon>
        <taxon>Bacillati</taxon>
        <taxon>Actinomycetota</taxon>
        <taxon>Actinomycetes</taxon>
        <taxon>Micrococcales</taxon>
        <taxon>Intrasporangiaceae</taxon>
        <taxon>Intrasporangium</taxon>
    </lineage>
</organism>
<dbReference type="KEGG" id="ica:Intca_0192"/>
<evidence type="ECO:0000256" key="1">
    <source>
        <dbReference type="ARBA" id="ARBA00023277"/>
    </source>
</evidence>
<dbReference type="InterPro" id="IPR013022">
    <property type="entry name" value="Xyl_isomerase-like_TIM-brl"/>
</dbReference>
<dbReference type="eggNOG" id="COG1082">
    <property type="taxonomic scope" value="Bacteria"/>
</dbReference>
<dbReference type="InterPro" id="IPR050312">
    <property type="entry name" value="IolE/XylAMocC-like"/>
</dbReference>
<dbReference type="HOGENOM" id="CLU_059523_0_1_11"/>
<name>E6S610_INTC7</name>
<proteinExistence type="predicted"/>
<dbReference type="AlphaFoldDB" id="E6S610"/>
<dbReference type="RefSeq" id="WP_013491072.1">
    <property type="nucleotide sequence ID" value="NC_014830.1"/>
</dbReference>
<dbReference type="PANTHER" id="PTHR12110:SF41">
    <property type="entry name" value="INOSOSE DEHYDRATASE"/>
    <property type="match status" value="1"/>
</dbReference>
<dbReference type="EMBL" id="CP002343">
    <property type="protein sequence ID" value="ADU46750.1"/>
    <property type="molecule type" value="Genomic_DNA"/>
</dbReference>
<accession>E6S610</accession>
<dbReference type="GO" id="GO:0050114">
    <property type="term" value="F:myo-inosose-2 dehydratase activity"/>
    <property type="evidence" value="ECO:0007669"/>
    <property type="project" value="UniProtKB-EC"/>
</dbReference>
<dbReference type="PANTHER" id="PTHR12110">
    <property type="entry name" value="HYDROXYPYRUVATE ISOMERASE"/>
    <property type="match status" value="1"/>
</dbReference>
<protein>
    <submittedName>
        <fullName evidence="3">2-keto-myo-inositol dehydratase</fullName>
        <ecNumber evidence="3">4.2.1.44</ecNumber>
    </submittedName>
</protein>
<evidence type="ECO:0000313" key="4">
    <source>
        <dbReference type="Proteomes" id="UP000008914"/>
    </source>
</evidence>
<evidence type="ECO:0000259" key="2">
    <source>
        <dbReference type="Pfam" id="PF01261"/>
    </source>
</evidence>
<feature type="domain" description="Xylose isomerase-like TIM barrel" evidence="2">
    <location>
        <begin position="53"/>
        <end position="304"/>
    </location>
</feature>
<dbReference type="InterPro" id="IPR036237">
    <property type="entry name" value="Xyl_isomerase-like_sf"/>
</dbReference>
<dbReference type="Proteomes" id="UP000008914">
    <property type="component" value="Chromosome"/>
</dbReference>
<keyword evidence="1" id="KW-0119">Carbohydrate metabolism</keyword>